<feature type="transmembrane region" description="Helical" evidence="1">
    <location>
        <begin position="17"/>
        <end position="38"/>
    </location>
</feature>
<dbReference type="WBParaSite" id="ACOC_0001145901-mRNA-1">
    <property type="protein sequence ID" value="ACOC_0001145901-mRNA-1"/>
    <property type="gene ID" value="ACOC_0001145901"/>
</dbReference>
<dbReference type="AlphaFoldDB" id="A0A0R3PYG4"/>
<accession>A0A0R3PYG4</accession>
<dbReference type="Proteomes" id="UP000267027">
    <property type="component" value="Unassembled WGS sequence"/>
</dbReference>
<evidence type="ECO:0000256" key="1">
    <source>
        <dbReference type="SAM" id="Phobius"/>
    </source>
</evidence>
<dbReference type="EMBL" id="UYYA01004696">
    <property type="protein sequence ID" value="VDM63045.1"/>
    <property type="molecule type" value="Genomic_DNA"/>
</dbReference>
<dbReference type="OrthoDB" id="5840914at2759"/>
<evidence type="ECO:0000313" key="4">
    <source>
        <dbReference type="WBParaSite" id="ACOC_0001145901-mRNA-1"/>
    </source>
</evidence>
<dbReference type="STRING" id="334426.A0A0R3PYG4"/>
<reference evidence="4" key="1">
    <citation type="submission" date="2017-02" db="UniProtKB">
        <authorList>
            <consortium name="WormBaseParasite"/>
        </authorList>
    </citation>
    <scope>IDENTIFICATION</scope>
</reference>
<proteinExistence type="predicted"/>
<protein>
    <submittedName>
        <fullName evidence="4">BPH_2 domain-containing protein</fullName>
    </submittedName>
</protein>
<dbReference type="OMA" id="ETYIAIC"/>
<keyword evidence="3" id="KW-1185">Reference proteome</keyword>
<keyword evidence="1" id="KW-0472">Membrane</keyword>
<keyword evidence="1" id="KW-0812">Transmembrane</keyword>
<keyword evidence="1" id="KW-1133">Transmembrane helix</keyword>
<organism evidence="4">
    <name type="scientific">Angiostrongylus costaricensis</name>
    <name type="common">Nematode worm</name>
    <dbReference type="NCBI Taxonomy" id="334426"/>
    <lineage>
        <taxon>Eukaryota</taxon>
        <taxon>Metazoa</taxon>
        <taxon>Ecdysozoa</taxon>
        <taxon>Nematoda</taxon>
        <taxon>Chromadorea</taxon>
        <taxon>Rhabditida</taxon>
        <taxon>Rhabditina</taxon>
        <taxon>Rhabditomorpha</taxon>
        <taxon>Strongyloidea</taxon>
        <taxon>Metastrongylidae</taxon>
        <taxon>Angiostrongylus</taxon>
    </lineage>
</organism>
<name>A0A0R3PYG4_ANGCS</name>
<evidence type="ECO:0000313" key="2">
    <source>
        <dbReference type="EMBL" id="VDM63045.1"/>
    </source>
</evidence>
<evidence type="ECO:0000313" key="3">
    <source>
        <dbReference type="Proteomes" id="UP000267027"/>
    </source>
</evidence>
<reference evidence="2 3" key="2">
    <citation type="submission" date="2018-11" db="EMBL/GenBank/DDBJ databases">
        <authorList>
            <consortium name="Pathogen Informatics"/>
        </authorList>
    </citation>
    <scope>NUCLEOTIDE SEQUENCE [LARGE SCALE GENOMIC DNA]</scope>
    <source>
        <strain evidence="2 3">Costa Rica</strain>
    </source>
</reference>
<sequence>MDRFRMVRRLSSDIEEIGIYAIIPGTALLIVVAVLLRLHQLRLMRIYQDRVTGETYIAICSKNVVRKRQIPFDRSCASACYFSYEQTYLSDLLVQLLIGNMQIRKRRFFVSDDAFRGNNYRTFMLNETSTPPRL</sequence>
<gene>
    <name evidence="2" type="ORF">ACOC_LOCUS11460</name>
</gene>